<organism evidence="2 3">
    <name type="scientific">Corticicoccus populi</name>
    <dbReference type="NCBI Taxonomy" id="1812821"/>
    <lineage>
        <taxon>Bacteria</taxon>
        <taxon>Bacillati</taxon>
        <taxon>Bacillota</taxon>
        <taxon>Bacilli</taxon>
        <taxon>Bacillales</taxon>
        <taxon>Staphylococcaceae</taxon>
        <taxon>Corticicoccus</taxon>
    </lineage>
</organism>
<keyword evidence="3" id="KW-1185">Reference proteome</keyword>
<feature type="transmembrane region" description="Helical" evidence="1">
    <location>
        <begin position="97"/>
        <end position="114"/>
    </location>
</feature>
<feature type="transmembrane region" description="Helical" evidence="1">
    <location>
        <begin position="20"/>
        <end position="37"/>
    </location>
</feature>
<proteinExistence type="predicted"/>
<accession>A0ABW5X122</accession>
<sequence length="338" mass="37308">MGAGFATGQELLQFFANYGIWSYFAALVAGLIITFITRQTAKLGYVLQTESYEVALENIFGKFMAKIFDYILIFFLYGLSVIMIAGTGSGLYDGFGVPTWLGTLITVIVLFFVMQLDFTNIVKVLGIITPFLIIAVLIIAGYNVISPTIPLSEVDQYTDISRTPSGVWIWDAITYAGLVVANSFSFMVIIGGQSRNHFISQRTALIGGLIFTGLVVLMTAGLVANLEVANAAELPTLLLADQIHPGVRILMAVVMVGVIFNSVIGVLFPFLKRFTAEYSPKYKILLLISLVVAYLVSFIGFVDLVNFFYPIFGYIGMFITIALFIRWIYNKTTNKKLL</sequence>
<evidence type="ECO:0000313" key="2">
    <source>
        <dbReference type="EMBL" id="MFD2831369.1"/>
    </source>
</evidence>
<name>A0ABW5X122_9STAP</name>
<dbReference type="EMBL" id="JBHUOQ010000005">
    <property type="protein sequence ID" value="MFD2831369.1"/>
    <property type="molecule type" value="Genomic_DNA"/>
</dbReference>
<feature type="transmembrane region" description="Helical" evidence="1">
    <location>
        <begin position="172"/>
        <end position="192"/>
    </location>
</feature>
<protein>
    <recommendedName>
        <fullName evidence="4">Branched-chain amino acid transport system II carrier protein</fullName>
    </recommendedName>
</protein>
<feature type="transmembrane region" description="Helical" evidence="1">
    <location>
        <begin position="307"/>
        <end position="329"/>
    </location>
</feature>
<dbReference type="PANTHER" id="PTHR37814:SF1">
    <property type="entry name" value="MEMBRANE PROTEIN"/>
    <property type="match status" value="1"/>
</dbReference>
<feature type="transmembrane region" description="Helical" evidence="1">
    <location>
        <begin position="67"/>
        <end position="85"/>
    </location>
</feature>
<keyword evidence="1" id="KW-0472">Membrane</keyword>
<feature type="transmembrane region" description="Helical" evidence="1">
    <location>
        <begin position="282"/>
        <end position="301"/>
    </location>
</feature>
<reference evidence="3" key="1">
    <citation type="journal article" date="2019" name="Int. J. Syst. Evol. Microbiol.">
        <title>The Global Catalogue of Microorganisms (GCM) 10K type strain sequencing project: providing services to taxonomists for standard genome sequencing and annotation.</title>
        <authorList>
            <consortium name="The Broad Institute Genomics Platform"/>
            <consortium name="The Broad Institute Genome Sequencing Center for Infectious Disease"/>
            <person name="Wu L."/>
            <person name="Ma J."/>
        </authorList>
    </citation>
    <scope>NUCLEOTIDE SEQUENCE [LARGE SCALE GENOMIC DNA]</scope>
    <source>
        <strain evidence="3">KCTC 33575</strain>
    </source>
</reference>
<comment type="caution">
    <text evidence="2">The sequence shown here is derived from an EMBL/GenBank/DDBJ whole genome shotgun (WGS) entry which is preliminary data.</text>
</comment>
<feature type="transmembrane region" description="Helical" evidence="1">
    <location>
        <begin position="121"/>
        <end position="145"/>
    </location>
</feature>
<keyword evidence="1" id="KW-1133">Transmembrane helix</keyword>
<dbReference type="InterPro" id="IPR038728">
    <property type="entry name" value="YkvI-like"/>
</dbReference>
<dbReference type="Proteomes" id="UP001597519">
    <property type="component" value="Unassembled WGS sequence"/>
</dbReference>
<dbReference type="PANTHER" id="PTHR37814">
    <property type="entry name" value="CONSERVED MEMBRANE PROTEIN"/>
    <property type="match status" value="1"/>
</dbReference>
<feature type="transmembrane region" description="Helical" evidence="1">
    <location>
        <begin position="204"/>
        <end position="226"/>
    </location>
</feature>
<dbReference type="RefSeq" id="WP_377775563.1">
    <property type="nucleotide sequence ID" value="NZ_JBHUOQ010000005.1"/>
</dbReference>
<evidence type="ECO:0000256" key="1">
    <source>
        <dbReference type="SAM" id="Phobius"/>
    </source>
</evidence>
<evidence type="ECO:0000313" key="3">
    <source>
        <dbReference type="Proteomes" id="UP001597519"/>
    </source>
</evidence>
<gene>
    <name evidence="2" type="ORF">ACFSX4_12915</name>
</gene>
<keyword evidence="1" id="KW-0812">Transmembrane</keyword>
<feature type="transmembrane region" description="Helical" evidence="1">
    <location>
        <begin position="246"/>
        <end position="270"/>
    </location>
</feature>
<evidence type="ECO:0008006" key="4">
    <source>
        <dbReference type="Google" id="ProtNLM"/>
    </source>
</evidence>